<evidence type="ECO:0000313" key="4">
    <source>
        <dbReference type="EMBL" id="PWB84937.1"/>
    </source>
</evidence>
<dbReference type="GO" id="GO:0015074">
    <property type="term" value="P:DNA integration"/>
    <property type="evidence" value="ECO:0007669"/>
    <property type="project" value="InterPro"/>
</dbReference>
<dbReference type="GO" id="GO:0003677">
    <property type="term" value="F:DNA binding"/>
    <property type="evidence" value="ECO:0007669"/>
    <property type="project" value="UniProtKB-UniRule"/>
</dbReference>
<dbReference type="Pfam" id="PF13495">
    <property type="entry name" value="Phage_int_SAM_4"/>
    <property type="match status" value="1"/>
</dbReference>
<protein>
    <submittedName>
        <fullName evidence="4">Tyrosine recombinase XerC</fullName>
    </submittedName>
</protein>
<dbReference type="InterPro" id="IPR010998">
    <property type="entry name" value="Integrase_recombinase_N"/>
</dbReference>
<gene>
    <name evidence="4" type="primary">xerC_3</name>
    <name evidence="4" type="ORF">MBBTH_20810</name>
</gene>
<keyword evidence="5" id="KW-1185">Reference proteome</keyword>
<keyword evidence="1 2" id="KW-0238">DNA-binding</keyword>
<dbReference type="PROSITE" id="PS51900">
    <property type="entry name" value="CB"/>
    <property type="match status" value="1"/>
</dbReference>
<accession>A0A315XJZ4</accession>
<comment type="caution">
    <text evidence="4">The sequence shown here is derived from an EMBL/GenBank/DDBJ whole genome shotgun (WGS) entry which is preliminary data.</text>
</comment>
<proteinExistence type="predicted"/>
<dbReference type="Proteomes" id="UP000251717">
    <property type="component" value="Unassembled WGS sequence"/>
</dbReference>
<feature type="domain" description="Core-binding (CB)" evidence="3">
    <location>
        <begin position="55"/>
        <end position="137"/>
    </location>
</feature>
<name>A0A315XJZ4_9EURY</name>
<dbReference type="InterPro" id="IPR044068">
    <property type="entry name" value="CB"/>
</dbReference>
<dbReference type="InterPro" id="IPR004107">
    <property type="entry name" value="Integrase_SAM-like_N"/>
</dbReference>
<reference evidence="4 5" key="1">
    <citation type="submission" date="2017-03" db="EMBL/GenBank/DDBJ databases">
        <title>Genome sequence of Methanobrevibacter thaueri.</title>
        <authorList>
            <person name="Poehlein A."/>
            <person name="Seedorf H."/>
            <person name="Daniel R."/>
        </authorList>
    </citation>
    <scope>NUCLEOTIDE SEQUENCE [LARGE SCALE GENOMIC DNA]</scope>
    <source>
        <strain evidence="4 5">DSM 11995</strain>
    </source>
</reference>
<dbReference type="SUPFAM" id="SSF56349">
    <property type="entry name" value="DNA breaking-rejoining enzymes"/>
    <property type="match status" value="1"/>
</dbReference>
<dbReference type="AlphaFoldDB" id="A0A315XJZ4"/>
<sequence>MVIFMKNDLIDLIKTKMEPHLSEIQLYELNRNLQVILRNFNVVKLDRNLSTEVSKGNLELLMSFLSAKEIEGCSKKTITYYRNTILKMLDKINLRIENITTDDLRKYLSDYKNQSNASKSTIDNIRRVLSSFFSWLEDEDYIPKNPVRRIHRIKTKNVVKEVISDENFEVLRDNCNNIRDLAMIELLASTGYV</sequence>
<evidence type="ECO:0000313" key="5">
    <source>
        <dbReference type="Proteomes" id="UP000251717"/>
    </source>
</evidence>
<dbReference type="EMBL" id="MZGS01000029">
    <property type="protein sequence ID" value="PWB84937.1"/>
    <property type="molecule type" value="Genomic_DNA"/>
</dbReference>
<organism evidence="4 5">
    <name type="scientific">Methanobrevibacter thaueri</name>
    <dbReference type="NCBI Taxonomy" id="190975"/>
    <lineage>
        <taxon>Archaea</taxon>
        <taxon>Methanobacteriati</taxon>
        <taxon>Methanobacteriota</taxon>
        <taxon>Methanomada group</taxon>
        <taxon>Methanobacteria</taxon>
        <taxon>Methanobacteriales</taxon>
        <taxon>Methanobacteriaceae</taxon>
        <taxon>Methanobrevibacter</taxon>
    </lineage>
</organism>
<evidence type="ECO:0000259" key="3">
    <source>
        <dbReference type="PROSITE" id="PS51900"/>
    </source>
</evidence>
<evidence type="ECO:0000256" key="2">
    <source>
        <dbReference type="PROSITE-ProRule" id="PRU01248"/>
    </source>
</evidence>
<dbReference type="InterPro" id="IPR011010">
    <property type="entry name" value="DNA_brk_join_enz"/>
</dbReference>
<evidence type="ECO:0000256" key="1">
    <source>
        <dbReference type="ARBA" id="ARBA00023125"/>
    </source>
</evidence>
<dbReference type="Gene3D" id="1.10.150.130">
    <property type="match status" value="1"/>
</dbReference>